<keyword evidence="5 6" id="KW-0472">Membrane</keyword>
<dbReference type="Proteomes" id="UP000050430">
    <property type="component" value="Unassembled WGS sequence"/>
</dbReference>
<evidence type="ECO:0000256" key="1">
    <source>
        <dbReference type="ARBA" id="ARBA00004141"/>
    </source>
</evidence>
<evidence type="ECO:0000256" key="6">
    <source>
        <dbReference type="SAM" id="Phobius"/>
    </source>
</evidence>
<reference evidence="7 8" key="1">
    <citation type="submission" date="2015-07" db="EMBL/GenBank/DDBJ databases">
        <title>Genome sequence of Leptolinea tardivitalis DSM 16556.</title>
        <authorList>
            <person name="Hemp J."/>
            <person name="Ward L.M."/>
            <person name="Pace L.A."/>
            <person name="Fischer W.W."/>
        </authorList>
    </citation>
    <scope>NUCLEOTIDE SEQUENCE [LARGE SCALE GENOMIC DNA]</scope>
    <source>
        <strain evidence="7 8">YMTK-2</strain>
    </source>
</reference>
<dbReference type="InterPro" id="IPR051611">
    <property type="entry name" value="ECF_transporter_component"/>
</dbReference>
<sequence>MLVTWQYRIRNSLMETFDPRARWIFSLIFLVSISLFWDVRFLAVFFILAFAWYASARVSFKETRRAWVLIAFILFMMIFIGTIITGGGAAGILPEKTHPVVIWNWTVPLTGWPIVFRLTYERLWFALAQMLRVLAISAIFVIIPYSMDPRLYGFTFRGMGFHDRVAYSMDLAFRYVPTLARDFSVTLDAQRARGYEIERVEGGLIAQIGKIAPLIVPVTMNSIISGEDVTNAMDLRCFGIKPRTWLEKTDFHRRDVYLMIFTGVMLIASIVLSTVFHFGVFWMPAWLIPA</sequence>
<dbReference type="InterPro" id="IPR003339">
    <property type="entry name" value="ABC/ECF_trnsptr_transmembrane"/>
</dbReference>
<dbReference type="OrthoDB" id="8075495at2"/>
<evidence type="ECO:0000256" key="5">
    <source>
        <dbReference type="ARBA" id="ARBA00023136"/>
    </source>
</evidence>
<keyword evidence="4 6" id="KW-1133">Transmembrane helix</keyword>
<dbReference type="PANTHER" id="PTHR34857">
    <property type="entry name" value="SLL0384 PROTEIN"/>
    <property type="match status" value="1"/>
</dbReference>
<evidence type="ECO:0000256" key="2">
    <source>
        <dbReference type="ARBA" id="ARBA00022475"/>
    </source>
</evidence>
<dbReference type="PANTHER" id="PTHR34857:SF2">
    <property type="entry name" value="SLL0384 PROTEIN"/>
    <property type="match status" value="1"/>
</dbReference>
<evidence type="ECO:0000313" key="7">
    <source>
        <dbReference type="EMBL" id="KPL70538.1"/>
    </source>
</evidence>
<dbReference type="Pfam" id="PF02361">
    <property type="entry name" value="CbiQ"/>
    <property type="match status" value="1"/>
</dbReference>
<comment type="caution">
    <text evidence="7">The sequence shown here is derived from an EMBL/GenBank/DDBJ whole genome shotgun (WGS) entry which is preliminary data.</text>
</comment>
<dbReference type="GO" id="GO:0005886">
    <property type="term" value="C:plasma membrane"/>
    <property type="evidence" value="ECO:0007669"/>
    <property type="project" value="UniProtKB-ARBA"/>
</dbReference>
<dbReference type="EMBL" id="LGCK01000014">
    <property type="protein sequence ID" value="KPL70538.1"/>
    <property type="molecule type" value="Genomic_DNA"/>
</dbReference>
<evidence type="ECO:0000313" key="8">
    <source>
        <dbReference type="Proteomes" id="UP000050430"/>
    </source>
</evidence>
<accession>A0A0N8GKS8</accession>
<dbReference type="AlphaFoldDB" id="A0A0N8GKS8"/>
<evidence type="ECO:0000256" key="4">
    <source>
        <dbReference type="ARBA" id="ARBA00022989"/>
    </source>
</evidence>
<keyword evidence="3 6" id="KW-0812">Transmembrane</keyword>
<keyword evidence="2" id="KW-1003">Cell membrane</keyword>
<name>A0A0N8GKS8_9CHLR</name>
<keyword evidence="8" id="KW-1185">Reference proteome</keyword>
<feature type="transmembrane region" description="Helical" evidence="6">
    <location>
        <begin position="256"/>
        <end position="283"/>
    </location>
</feature>
<protein>
    <recommendedName>
        <fullName evidence="9">Energy-coupling factor transporter transmembrane protein EcfT</fullName>
    </recommendedName>
</protein>
<gene>
    <name evidence="7" type="ORF">ADM99_15565</name>
</gene>
<evidence type="ECO:0000256" key="3">
    <source>
        <dbReference type="ARBA" id="ARBA00022692"/>
    </source>
</evidence>
<proteinExistence type="predicted"/>
<dbReference type="CDD" id="cd16914">
    <property type="entry name" value="EcfT"/>
    <property type="match status" value="1"/>
</dbReference>
<feature type="transmembrane region" description="Helical" evidence="6">
    <location>
        <begin position="66"/>
        <end position="93"/>
    </location>
</feature>
<organism evidence="7 8">
    <name type="scientific">Leptolinea tardivitalis</name>
    <dbReference type="NCBI Taxonomy" id="229920"/>
    <lineage>
        <taxon>Bacteria</taxon>
        <taxon>Bacillati</taxon>
        <taxon>Chloroflexota</taxon>
        <taxon>Anaerolineae</taxon>
        <taxon>Anaerolineales</taxon>
        <taxon>Anaerolineaceae</taxon>
        <taxon>Leptolinea</taxon>
    </lineage>
</organism>
<feature type="transmembrane region" description="Helical" evidence="6">
    <location>
        <begin position="123"/>
        <end position="147"/>
    </location>
</feature>
<dbReference type="RefSeq" id="WP_062422436.1">
    <property type="nucleotide sequence ID" value="NZ_BBYA01000010.1"/>
</dbReference>
<feature type="transmembrane region" description="Helical" evidence="6">
    <location>
        <begin position="23"/>
        <end position="54"/>
    </location>
</feature>
<evidence type="ECO:0008006" key="9">
    <source>
        <dbReference type="Google" id="ProtNLM"/>
    </source>
</evidence>
<dbReference type="STRING" id="229920.ADM99_15565"/>
<comment type="subcellular location">
    <subcellularLocation>
        <location evidence="1">Membrane</location>
        <topology evidence="1">Multi-pass membrane protein</topology>
    </subcellularLocation>
</comment>